<dbReference type="InterPro" id="IPR016024">
    <property type="entry name" value="ARM-type_fold"/>
</dbReference>
<dbReference type="Gene3D" id="1.25.10.10">
    <property type="entry name" value="Leucine-rich Repeat Variant"/>
    <property type="match status" value="3"/>
</dbReference>
<evidence type="ECO:0000313" key="1">
    <source>
        <dbReference type="EMBL" id="MFD1645704.1"/>
    </source>
</evidence>
<evidence type="ECO:0008006" key="3">
    <source>
        <dbReference type="Google" id="ProtNLM"/>
    </source>
</evidence>
<keyword evidence="2" id="KW-1185">Reference proteome</keyword>
<dbReference type="RefSeq" id="WP_256398781.1">
    <property type="nucleotide sequence ID" value="NZ_JANHJR010000001.1"/>
</dbReference>
<dbReference type="InterPro" id="IPR011989">
    <property type="entry name" value="ARM-like"/>
</dbReference>
<dbReference type="EMBL" id="JBHUDO010000002">
    <property type="protein sequence ID" value="MFD1645704.1"/>
    <property type="molecule type" value="Genomic_DNA"/>
</dbReference>
<evidence type="ECO:0000313" key="2">
    <source>
        <dbReference type="Proteomes" id="UP001597034"/>
    </source>
</evidence>
<organism evidence="1 2">
    <name type="scientific">Haloarchaeobius litoreus</name>
    <dbReference type="NCBI Taxonomy" id="755306"/>
    <lineage>
        <taxon>Archaea</taxon>
        <taxon>Methanobacteriati</taxon>
        <taxon>Methanobacteriota</taxon>
        <taxon>Stenosarchaea group</taxon>
        <taxon>Halobacteria</taxon>
        <taxon>Halobacteriales</taxon>
        <taxon>Halorubellaceae</taxon>
        <taxon>Haloarchaeobius</taxon>
    </lineage>
</organism>
<protein>
    <recommendedName>
        <fullName evidence="3">HEAT repeat</fullName>
    </recommendedName>
</protein>
<gene>
    <name evidence="1" type="ORF">ACFSBL_08425</name>
</gene>
<dbReference type="AlphaFoldDB" id="A0ABD6DKD5"/>
<accession>A0ABD6DKD5</accession>
<dbReference type="SUPFAM" id="SSF48371">
    <property type="entry name" value="ARM repeat"/>
    <property type="match status" value="1"/>
</dbReference>
<comment type="caution">
    <text evidence="1">The sequence shown here is derived from an EMBL/GenBank/DDBJ whole genome shotgun (WGS) entry which is preliminary data.</text>
</comment>
<name>A0ABD6DKD5_9EURY</name>
<sequence>MADSAESFLAALADGNVDDENVAQGYVAALDHPDVDVRRQALDELSAVLESAPGERAEMLRAVGEVVRHDPHAAARKKAIPKVRGLYWEYPLVLRRGDVASWLTDALTDDDEAVRRRAVDRLRTVARHDPQAVVAAGAVDRLVTLLDESSVDRTTALAVLADVAPLDPGAVAAAGGHEHALAAVADETAVAKECGELVGHVGEHSPGVLTDEDVRTLVQTVQRAVHDATDREPGPAAGAAMALGRIGRERPSRVVEAGGVDALVDAVELPGEDAIQTRRASLLALGRLREAAPSAMADVDLVDRHVDRLQTDDAKQVRVGATESLVRLATRTDAVDVGDAAAALVNVLDGAKENRRAAARGLGDLVEHAGTAAPFRDTGGFETVGRCLERGLHPQPAFLSLLGRIARVDPAAVADAEPMGHAVAVLGTAGLGQDVDVAEGVLASDARERAARTLGTFAVTAPDPLAAAGGIDALLAGADGPTGVHERLAAATDVSSRIRAACIGALGRFAVAQRSNTRRDDALAVLEAAFDDDHDAVWGTAAVALCQPGVASAVGSVERRAARDRLRTVLDRGDADTVLVDALADFGVDDPDSLAPMRGAIRSLGDDEQFGDVARRARILRDVDAPWARETLGSLATYPNKRVRELATDVVDHTE</sequence>
<reference evidence="1 2" key="1">
    <citation type="journal article" date="2019" name="Int. J. Syst. Evol. Microbiol.">
        <title>The Global Catalogue of Microorganisms (GCM) 10K type strain sequencing project: providing services to taxonomists for standard genome sequencing and annotation.</title>
        <authorList>
            <consortium name="The Broad Institute Genomics Platform"/>
            <consortium name="The Broad Institute Genome Sequencing Center for Infectious Disease"/>
            <person name="Wu L."/>
            <person name="Ma J."/>
        </authorList>
    </citation>
    <scope>NUCLEOTIDE SEQUENCE [LARGE SCALE GENOMIC DNA]</scope>
    <source>
        <strain evidence="1 2">CGMCC 1.10390</strain>
    </source>
</reference>
<dbReference type="Proteomes" id="UP001597034">
    <property type="component" value="Unassembled WGS sequence"/>
</dbReference>
<proteinExistence type="predicted"/>